<dbReference type="Gene3D" id="3.90.76.10">
    <property type="entry name" value="Dipeptide-binding Protein, Domain 1"/>
    <property type="match status" value="1"/>
</dbReference>
<keyword evidence="4" id="KW-1185">Reference proteome</keyword>
<dbReference type="AlphaFoldDB" id="A0A2U9PBM3"/>
<name>A0A2U9PBM3_STRAS</name>
<feature type="domain" description="Solute-binding protein family 5" evidence="2">
    <location>
        <begin position="82"/>
        <end position="454"/>
    </location>
</feature>
<dbReference type="GO" id="GO:1904680">
    <property type="term" value="F:peptide transmembrane transporter activity"/>
    <property type="evidence" value="ECO:0007669"/>
    <property type="project" value="TreeGrafter"/>
</dbReference>
<dbReference type="GO" id="GO:0043190">
    <property type="term" value="C:ATP-binding cassette (ABC) transporter complex"/>
    <property type="evidence" value="ECO:0007669"/>
    <property type="project" value="InterPro"/>
</dbReference>
<keyword evidence="1" id="KW-0732">Signal</keyword>
<dbReference type="Proteomes" id="UP000247634">
    <property type="component" value="Chromosome"/>
</dbReference>
<sequence>MSRIRSESRRVSLAGAVALGLVLTGCGAGDGAGGGGSDTLIAYTGQSGDYQINFNPYSPTVIDGPGTIFEPLFFYNVARKDKPEPRLGTAFSWNKQGTELSVTLRPDAKWSDGQKFTADDVVFTLDMIRKNPAMNSTGYSGTAKAVDATHVKITFDKPSFSDGPQILGRSWIVPKHIWSQIAKPSEDVMKNPVGTGPFKLADFKPQAFTLEANPGYYGGAPALKKIRFVALSGNQSGADALKAGQIDWQTGPVPDIKNVSKNYPGYQAITVPMNQTALFTCSDAALGCTGPQTDPAVRRAIYYAMDRTQLNALAFENTSSEISPGFALPERDKALVSARLTDRLAPMQPQLAKADGLLRAAGYTKGSDGVYARNGTKLALTVKVVSGWTDYITAVSTLAEQLKKAGIKLTVQQVSWNEWSDARGRGQYQLLIDAVSQGPAPDPYYPYSYFFSSRTTAPVGQTANPNFARFRNARVDAALDALKAIDPQNTAARQPYYDTIQTEIEKSMPYIPILTGGTTSEFNARKFTGWPTEDDLYAFPAVWGRPDNSQVFLHLKPAK</sequence>
<gene>
    <name evidence="3" type="ORF">DMT42_35830</name>
</gene>
<feature type="signal peptide" evidence="1">
    <location>
        <begin position="1"/>
        <end position="28"/>
    </location>
</feature>
<dbReference type="CDD" id="cd08509">
    <property type="entry name" value="PBP2_TmCBP_oligosaccharides_like"/>
    <property type="match status" value="1"/>
</dbReference>
<dbReference type="OrthoDB" id="9764591at2"/>
<dbReference type="GO" id="GO:0015833">
    <property type="term" value="P:peptide transport"/>
    <property type="evidence" value="ECO:0007669"/>
    <property type="project" value="TreeGrafter"/>
</dbReference>
<evidence type="ECO:0000313" key="4">
    <source>
        <dbReference type="Proteomes" id="UP000247634"/>
    </source>
</evidence>
<dbReference type="Gene3D" id="3.40.190.10">
    <property type="entry name" value="Periplasmic binding protein-like II"/>
    <property type="match status" value="1"/>
</dbReference>
<reference evidence="3 4" key="1">
    <citation type="submission" date="2018-06" db="EMBL/GenBank/DDBJ databases">
        <title>The complete genome sequence of a nosiheptide producer Streptomyces actuosus ATCC 25421: deducing the ability of producing a new class III lantibiotics.</title>
        <authorList>
            <person name="Liu W."/>
            <person name="Sun F."/>
            <person name="Hu Y."/>
        </authorList>
    </citation>
    <scope>NUCLEOTIDE SEQUENCE [LARGE SCALE GENOMIC DNA]</scope>
    <source>
        <strain evidence="3 4">ATCC 25421</strain>
    </source>
</reference>
<organism evidence="3 4">
    <name type="scientific">Streptomyces actuosus</name>
    <dbReference type="NCBI Taxonomy" id="1885"/>
    <lineage>
        <taxon>Bacteria</taxon>
        <taxon>Bacillati</taxon>
        <taxon>Actinomycetota</taxon>
        <taxon>Actinomycetes</taxon>
        <taxon>Kitasatosporales</taxon>
        <taxon>Streptomycetaceae</taxon>
        <taxon>Streptomyces</taxon>
    </lineage>
</organism>
<dbReference type="PANTHER" id="PTHR30290:SF82">
    <property type="entry name" value="ABC-TYPE DIPEPTIDE_OLIGOPEPTIDE TRANSPORT SYSTEM, PERIPLASMIC COMPONENT"/>
    <property type="match status" value="1"/>
</dbReference>
<dbReference type="Gene3D" id="3.10.105.10">
    <property type="entry name" value="Dipeptide-binding Protein, Domain 3"/>
    <property type="match status" value="1"/>
</dbReference>
<dbReference type="PANTHER" id="PTHR30290">
    <property type="entry name" value="PERIPLASMIC BINDING COMPONENT OF ABC TRANSPORTER"/>
    <property type="match status" value="1"/>
</dbReference>
<dbReference type="PIRSF" id="PIRSF002741">
    <property type="entry name" value="MppA"/>
    <property type="match status" value="1"/>
</dbReference>
<dbReference type="KEGG" id="sact:DMT42_35830"/>
<evidence type="ECO:0000313" key="3">
    <source>
        <dbReference type="EMBL" id="AWT47096.1"/>
    </source>
</evidence>
<dbReference type="SUPFAM" id="SSF53850">
    <property type="entry name" value="Periplasmic binding protein-like II"/>
    <property type="match status" value="1"/>
</dbReference>
<dbReference type="InterPro" id="IPR000914">
    <property type="entry name" value="SBP_5_dom"/>
</dbReference>
<feature type="chain" id="PRO_5015868412" evidence="1">
    <location>
        <begin position="29"/>
        <end position="559"/>
    </location>
</feature>
<dbReference type="EMBL" id="CP029788">
    <property type="protein sequence ID" value="AWT47096.1"/>
    <property type="molecule type" value="Genomic_DNA"/>
</dbReference>
<evidence type="ECO:0000259" key="2">
    <source>
        <dbReference type="Pfam" id="PF00496"/>
    </source>
</evidence>
<dbReference type="RefSeq" id="WP_110635037.1">
    <property type="nucleotide sequence ID" value="NZ_CP029788.1"/>
</dbReference>
<dbReference type="InterPro" id="IPR030678">
    <property type="entry name" value="Peptide/Ni-bd"/>
</dbReference>
<evidence type="ECO:0000256" key="1">
    <source>
        <dbReference type="SAM" id="SignalP"/>
    </source>
</evidence>
<proteinExistence type="predicted"/>
<dbReference type="InterPro" id="IPR039424">
    <property type="entry name" value="SBP_5"/>
</dbReference>
<accession>A0A2U9PBM3</accession>
<protein>
    <submittedName>
        <fullName evidence="3">Peptide ABC transporter substrate-binding protein</fullName>
    </submittedName>
</protein>
<dbReference type="GO" id="GO:0042597">
    <property type="term" value="C:periplasmic space"/>
    <property type="evidence" value="ECO:0007669"/>
    <property type="project" value="UniProtKB-ARBA"/>
</dbReference>
<dbReference type="PROSITE" id="PS51257">
    <property type="entry name" value="PROKAR_LIPOPROTEIN"/>
    <property type="match status" value="1"/>
</dbReference>
<dbReference type="Pfam" id="PF00496">
    <property type="entry name" value="SBP_bac_5"/>
    <property type="match status" value="1"/>
</dbReference>